<keyword evidence="3 6" id="KW-0812">Transmembrane</keyword>
<dbReference type="InterPro" id="IPR052159">
    <property type="entry name" value="Competence_DNA_uptake"/>
</dbReference>
<keyword evidence="2" id="KW-1003">Cell membrane</keyword>
<name>A0A857DG81_9FIRM</name>
<feature type="domain" description="Metallo-beta-lactamase" evidence="7">
    <location>
        <begin position="366"/>
        <end position="571"/>
    </location>
</feature>
<accession>A0A857DG81</accession>
<reference evidence="8 9" key="1">
    <citation type="submission" date="2019-12" db="EMBL/GenBank/DDBJ databases">
        <title>Sequence classification of anaerobic respiratory reductive dehalogenases: First we see many, then we see few.</title>
        <authorList>
            <person name="Molenda O."/>
            <person name="Puentes Jacome L.A."/>
            <person name="Cao X."/>
            <person name="Nesbo C.L."/>
            <person name="Tang S."/>
            <person name="Morson N."/>
            <person name="Patron J."/>
            <person name="Lomheim L."/>
            <person name="Wishart D.S."/>
            <person name="Edwards E.A."/>
        </authorList>
    </citation>
    <scope>NUCLEOTIDE SEQUENCE [LARGE SCALE GENOMIC DNA]</scope>
    <source>
        <strain evidence="8 9">12DCA</strain>
    </source>
</reference>
<gene>
    <name evidence="8" type="ORF">GQ588_03160</name>
</gene>
<evidence type="ECO:0000256" key="2">
    <source>
        <dbReference type="ARBA" id="ARBA00022475"/>
    </source>
</evidence>
<dbReference type="InterPro" id="IPR004477">
    <property type="entry name" value="ComEC_N"/>
</dbReference>
<feature type="transmembrane region" description="Helical" evidence="6">
    <location>
        <begin position="182"/>
        <end position="204"/>
    </location>
</feature>
<dbReference type="Pfam" id="PF00753">
    <property type="entry name" value="Lactamase_B"/>
    <property type="match status" value="1"/>
</dbReference>
<dbReference type="Pfam" id="PF03772">
    <property type="entry name" value="Competence"/>
    <property type="match status" value="1"/>
</dbReference>
<dbReference type="InterPro" id="IPR001279">
    <property type="entry name" value="Metallo-B-lactamas"/>
</dbReference>
<dbReference type="PANTHER" id="PTHR30619:SF1">
    <property type="entry name" value="RECOMBINATION PROTEIN 2"/>
    <property type="match status" value="1"/>
</dbReference>
<dbReference type="Proteomes" id="UP000430508">
    <property type="component" value="Chromosome"/>
</dbReference>
<feature type="transmembrane region" description="Helical" evidence="6">
    <location>
        <begin position="244"/>
        <end position="261"/>
    </location>
</feature>
<dbReference type="Gene3D" id="3.60.15.10">
    <property type="entry name" value="Ribonuclease Z/Hydroxyacylglutathione hydrolase-like"/>
    <property type="match status" value="1"/>
</dbReference>
<evidence type="ECO:0000313" key="8">
    <source>
        <dbReference type="EMBL" id="QGZ99720.1"/>
    </source>
</evidence>
<dbReference type="RefSeq" id="WP_019226568.1">
    <property type="nucleotide sequence ID" value="NZ_CP046996.1"/>
</dbReference>
<evidence type="ECO:0000256" key="1">
    <source>
        <dbReference type="ARBA" id="ARBA00004651"/>
    </source>
</evidence>
<dbReference type="InterPro" id="IPR035681">
    <property type="entry name" value="ComA-like_MBL"/>
</dbReference>
<dbReference type="PANTHER" id="PTHR30619">
    <property type="entry name" value="DNA INTERNALIZATION/COMPETENCE PROTEIN COMEC/REC2"/>
    <property type="match status" value="1"/>
</dbReference>
<keyword evidence="8" id="KW-0378">Hydrolase</keyword>
<evidence type="ECO:0000259" key="7">
    <source>
        <dbReference type="SMART" id="SM00849"/>
    </source>
</evidence>
<organism evidence="8 9">
    <name type="scientific">Dehalobacter restrictus</name>
    <dbReference type="NCBI Taxonomy" id="55583"/>
    <lineage>
        <taxon>Bacteria</taxon>
        <taxon>Bacillati</taxon>
        <taxon>Bacillota</taxon>
        <taxon>Clostridia</taxon>
        <taxon>Eubacteriales</taxon>
        <taxon>Desulfitobacteriaceae</taxon>
        <taxon>Dehalobacter</taxon>
    </lineage>
</organism>
<dbReference type="CDD" id="cd07731">
    <property type="entry name" value="ComA-like_MBL-fold"/>
    <property type="match status" value="1"/>
</dbReference>
<dbReference type="SUPFAM" id="SSF56281">
    <property type="entry name" value="Metallo-hydrolase/oxidoreductase"/>
    <property type="match status" value="1"/>
</dbReference>
<comment type="subcellular location">
    <subcellularLocation>
        <location evidence="1">Cell membrane</location>
        <topology evidence="1">Multi-pass membrane protein</topology>
    </subcellularLocation>
</comment>
<evidence type="ECO:0000256" key="5">
    <source>
        <dbReference type="ARBA" id="ARBA00023136"/>
    </source>
</evidence>
<feature type="transmembrane region" description="Helical" evidence="6">
    <location>
        <begin position="95"/>
        <end position="112"/>
    </location>
</feature>
<protein>
    <submittedName>
        <fullName evidence="8">MBL fold metallo-hydrolase</fullName>
    </submittedName>
</protein>
<keyword evidence="5 6" id="KW-0472">Membrane</keyword>
<dbReference type="InterPro" id="IPR036866">
    <property type="entry name" value="RibonucZ/Hydroxyglut_hydro"/>
</dbReference>
<evidence type="ECO:0000256" key="3">
    <source>
        <dbReference type="ARBA" id="ARBA00022692"/>
    </source>
</evidence>
<dbReference type="GO" id="GO:0005886">
    <property type="term" value="C:plasma membrane"/>
    <property type="evidence" value="ECO:0007669"/>
    <property type="project" value="UniProtKB-SubCell"/>
</dbReference>
<evidence type="ECO:0000313" key="9">
    <source>
        <dbReference type="Proteomes" id="UP000430508"/>
    </source>
</evidence>
<dbReference type="GO" id="GO:0016787">
    <property type="term" value="F:hydrolase activity"/>
    <property type="evidence" value="ECO:0007669"/>
    <property type="project" value="UniProtKB-KW"/>
</dbReference>
<dbReference type="AlphaFoldDB" id="A0A857DG81"/>
<evidence type="ECO:0000256" key="4">
    <source>
        <dbReference type="ARBA" id="ARBA00022989"/>
    </source>
</evidence>
<proteinExistence type="predicted"/>
<dbReference type="NCBIfam" id="TIGR00360">
    <property type="entry name" value="ComEC_N-term"/>
    <property type="match status" value="1"/>
</dbReference>
<sequence length="616" mass="68904">MFGDSSGISAKTLEMYKAAGVMHVFAASGSNVAFVMALAWLFLFGLPRKARIVATIGVILCYAVLCNGNPPILRATILGTSVLIGRLGSGKMSPLRWLLFAALILYLWNPLFLRDIGFQLSFAATWGMLVLSPQLMKNAWFGRLPELLRLPAAVSFGAQIAVIPIMMNVFHKLSLAGLVTNIFILFMLGAVLQIGLIGTVLIFVPGIPSVFFQAAVWLLEISDRILTLIASFPWAYFWVLNPGLAFWIAWYGFLAAMLFGTERIQFISNVQVRRLRTTAKRLQFLPYLYRMVDTLKLGKNENKPHHMGYSNLWSAKFLDSAKQLIPAKLLSFIKFRHVFALLMMLLLWHPWSAGNALEISFIDVGQGDCILIQTARENLLVDTGPRRENYNAAEKIVLPYLMEKRIGQLDFLFITHEDADHLGGAQYLLANLPVAKVAVPEAGDRITNEEWQSGIPAEYYRNEEKFVTLKAGDYIHFSSGLQIEIMAPVEEMNNTGADSNNNSLVIQMEYLGKKILLTGDMEAEEMESISDRGTDWNSNFIKVPHHGGKGSLDTAWFDSTNPRAVFVSVGKNSFGHPSREVINYWEERGVPIYRTDMDGTIQLMINKKGCQITTGR</sequence>
<dbReference type="EMBL" id="CP046996">
    <property type="protein sequence ID" value="QGZ99720.1"/>
    <property type="molecule type" value="Genomic_DNA"/>
</dbReference>
<dbReference type="SMART" id="SM00849">
    <property type="entry name" value="Lactamase_B"/>
    <property type="match status" value="1"/>
</dbReference>
<keyword evidence="4 6" id="KW-1133">Transmembrane helix</keyword>
<feature type="transmembrane region" description="Helical" evidence="6">
    <location>
        <begin position="20"/>
        <end position="43"/>
    </location>
</feature>
<evidence type="ECO:0000256" key="6">
    <source>
        <dbReference type="SAM" id="Phobius"/>
    </source>
</evidence>